<organism evidence="2 3">
    <name type="scientific">Mycobacterium asiaticum</name>
    <dbReference type="NCBI Taxonomy" id="1790"/>
    <lineage>
        <taxon>Bacteria</taxon>
        <taxon>Bacillati</taxon>
        <taxon>Actinomycetota</taxon>
        <taxon>Actinomycetes</taxon>
        <taxon>Mycobacteriales</taxon>
        <taxon>Mycobacteriaceae</taxon>
        <taxon>Mycobacterium</taxon>
    </lineage>
</organism>
<feature type="compositionally biased region" description="Basic and acidic residues" evidence="1">
    <location>
        <begin position="13"/>
        <end position="27"/>
    </location>
</feature>
<feature type="region of interest" description="Disordered" evidence="1">
    <location>
        <begin position="1"/>
        <end position="27"/>
    </location>
</feature>
<keyword evidence="3" id="KW-1185">Reference proteome</keyword>
<dbReference type="EMBL" id="LZLQ01000120">
    <property type="protein sequence ID" value="OBK13128.1"/>
    <property type="molecule type" value="Genomic_DNA"/>
</dbReference>
<evidence type="ECO:0000256" key="1">
    <source>
        <dbReference type="SAM" id="MobiDB-lite"/>
    </source>
</evidence>
<gene>
    <name evidence="2" type="ORF">A5636_09855</name>
</gene>
<evidence type="ECO:0000313" key="2">
    <source>
        <dbReference type="EMBL" id="OBK13128.1"/>
    </source>
</evidence>
<name>A0A1A3MT72_MYCAS</name>
<dbReference type="AlphaFoldDB" id="A0A1A3MT72"/>
<accession>A0A1A3MT72</accession>
<evidence type="ECO:0000313" key="3">
    <source>
        <dbReference type="Proteomes" id="UP000093629"/>
    </source>
</evidence>
<comment type="caution">
    <text evidence="2">The sequence shown here is derived from an EMBL/GenBank/DDBJ whole genome shotgun (WGS) entry which is preliminary data.</text>
</comment>
<proteinExistence type="predicted"/>
<reference evidence="3" key="1">
    <citation type="submission" date="2016-06" db="EMBL/GenBank/DDBJ databases">
        <authorList>
            <person name="Sutton G."/>
            <person name="Brinkac L."/>
            <person name="Sanka R."/>
            <person name="Adams M."/>
            <person name="Lau E."/>
            <person name="Garcia-Basteiro A."/>
            <person name="Lopez-Varela E."/>
            <person name="Palencia S."/>
        </authorList>
    </citation>
    <scope>NUCLEOTIDE SEQUENCE [LARGE SCALE GENOMIC DNA]</scope>
    <source>
        <strain evidence="3">1245139.5</strain>
    </source>
</reference>
<protein>
    <submittedName>
        <fullName evidence="2">Uncharacterized protein</fullName>
    </submittedName>
</protein>
<dbReference type="Proteomes" id="UP000093629">
    <property type="component" value="Unassembled WGS sequence"/>
</dbReference>
<sequence>MERFNSALRHTLVRRDQTHSTKGDLVEPRHYPRRSYSFLDDDLMNREMYNHVHEEPIRLSSRIAFRLRRS</sequence>